<dbReference type="GeneID" id="87806331"/>
<protein>
    <submittedName>
        <fullName evidence="2">Uncharacterized protein</fullName>
    </submittedName>
</protein>
<dbReference type="AlphaFoldDB" id="A0AAF0Y543"/>
<keyword evidence="3" id="KW-1185">Reference proteome</keyword>
<dbReference type="Proteomes" id="UP000827549">
    <property type="component" value="Chromosome 2"/>
</dbReference>
<dbReference type="SUPFAM" id="SSF69065">
    <property type="entry name" value="RNase III domain-like"/>
    <property type="match status" value="1"/>
</dbReference>
<proteinExistence type="predicted"/>
<evidence type="ECO:0000313" key="3">
    <source>
        <dbReference type="Proteomes" id="UP000827549"/>
    </source>
</evidence>
<gene>
    <name evidence="2" type="ORF">LOC62_02G003085</name>
</gene>
<dbReference type="GO" id="GO:0004525">
    <property type="term" value="F:ribonuclease III activity"/>
    <property type="evidence" value="ECO:0007669"/>
    <property type="project" value="InterPro"/>
</dbReference>
<name>A0AAF0Y543_9TREE</name>
<accession>A0AAF0Y543</accession>
<dbReference type="InterPro" id="IPR036389">
    <property type="entry name" value="RNase_III_sf"/>
</dbReference>
<feature type="region of interest" description="Disordered" evidence="1">
    <location>
        <begin position="92"/>
        <end position="116"/>
    </location>
</feature>
<evidence type="ECO:0000256" key="1">
    <source>
        <dbReference type="SAM" id="MobiDB-lite"/>
    </source>
</evidence>
<dbReference type="RefSeq" id="XP_062625594.1">
    <property type="nucleotide sequence ID" value="XM_062769610.1"/>
</dbReference>
<reference evidence="2" key="1">
    <citation type="submission" date="2023-10" db="EMBL/GenBank/DDBJ databases">
        <authorList>
            <person name="Noh H."/>
        </authorList>
    </citation>
    <scope>NUCLEOTIDE SEQUENCE</scope>
    <source>
        <strain evidence="2">DUCC4014</strain>
    </source>
</reference>
<evidence type="ECO:0000313" key="2">
    <source>
        <dbReference type="EMBL" id="WOO79562.1"/>
    </source>
</evidence>
<dbReference type="GO" id="GO:0006396">
    <property type="term" value="P:RNA processing"/>
    <property type="evidence" value="ECO:0007669"/>
    <property type="project" value="InterPro"/>
</dbReference>
<dbReference type="EMBL" id="CP086715">
    <property type="protein sequence ID" value="WOO79562.1"/>
    <property type="molecule type" value="Genomic_DNA"/>
</dbReference>
<organism evidence="2 3">
    <name type="scientific">Vanrija pseudolonga</name>
    <dbReference type="NCBI Taxonomy" id="143232"/>
    <lineage>
        <taxon>Eukaryota</taxon>
        <taxon>Fungi</taxon>
        <taxon>Dikarya</taxon>
        <taxon>Basidiomycota</taxon>
        <taxon>Agaricomycotina</taxon>
        <taxon>Tremellomycetes</taxon>
        <taxon>Trichosporonales</taxon>
        <taxon>Trichosporonaceae</taxon>
        <taxon>Vanrija</taxon>
    </lineage>
</organism>
<sequence length="235" mass="24400">MPALKINLAHWRDPPIPIPASQPDADAALAWVLALPEEVQSTVLSLARGGDGAAPRRAAGSNAYKAVKAAAGGTAKKSRAERRAVREAARTAASAAGKAAGPATAKTKTARKPRPSAFKKLAKAGDAAVRRMLLAIGAERGLAPRRGGYLVSVVGANAVLGRIARDIGLLVLAGAHCRRHRVLPCAVVVTDQLAGDVFEAALAAIQSEFGYDDAFTWFKSLAVPWVEQAIAAYKA</sequence>
<feature type="compositionally biased region" description="Low complexity" evidence="1">
    <location>
        <begin position="92"/>
        <end position="107"/>
    </location>
</feature>